<evidence type="ECO:0000256" key="4">
    <source>
        <dbReference type="ARBA" id="ARBA00023015"/>
    </source>
</evidence>
<dbReference type="AlphaFoldDB" id="A0AAV5TIG5"/>
<feature type="domain" description="Nuclear receptor" evidence="9">
    <location>
        <begin position="1"/>
        <end position="79"/>
    </location>
</feature>
<evidence type="ECO:0000256" key="5">
    <source>
        <dbReference type="ARBA" id="ARBA00023125"/>
    </source>
</evidence>
<name>A0AAV5TIG5_9BILA</name>
<dbReference type="Pfam" id="PF00105">
    <property type="entry name" value="zf-C4"/>
    <property type="match status" value="1"/>
</dbReference>
<feature type="non-terminal residue" evidence="10">
    <location>
        <position position="365"/>
    </location>
</feature>
<dbReference type="SUPFAM" id="SSF57716">
    <property type="entry name" value="Glucocorticoid receptor-like (DNA-binding domain)"/>
    <property type="match status" value="1"/>
</dbReference>
<dbReference type="Gene3D" id="1.10.565.10">
    <property type="entry name" value="Retinoid X Receptor"/>
    <property type="match status" value="1"/>
</dbReference>
<dbReference type="PANTHER" id="PTHR46011:SF6">
    <property type="entry name" value="HIGH ZINC ACTIVATED NUCLEAR RECEPTOR PROTEIN"/>
    <property type="match status" value="1"/>
</dbReference>
<dbReference type="PANTHER" id="PTHR46011">
    <property type="entry name" value="NUCLEAR HORMONE RECEPTOR FAMILY MEMBER NHR-86-RELATED"/>
    <property type="match status" value="1"/>
</dbReference>
<dbReference type="GO" id="GO:0008270">
    <property type="term" value="F:zinc ion binding"/>
    <property type="evidence" value="ECO:0007669"/>
    <property type="project" value="UniProtKB-KW"/>
</dbReference>
<keyword evidence="11" id="KW-1185">Reference proteome</keyword>
<dbReference type="InterPro" id="IPR001628">
    <property type="entry name" value="Znf_hrmn_rcpt"/>
</dbReference>
<dbReference type="Gene3D" id="3.30.50.10">
    <property type="entry name" value="Erythroid Transcription Factor GATA-1, subunit A"/>
    <property type="match status" value="1"/>
</dbReference>
<evidence type="ECO:0000256" key="2">
    <source>
        <dbReference type="ARBA" id="ARBA00022771"/>
    </source>
</evidence>
<dbReference type="SMART" id="SM00399">
    <property type="entry name" value="ZnF_C4"/>
    <property type="match status" value="1"/>
</dbReference>
<dbReference type="SMART" id="SM00430">
    <property type="entry name" value="HOLI"/>
    <property type="match status" value="1"/>
</dbReference>
<keyword evidence="8" id="KW-0539">Nucleus</keyword>
<keyword evidence="3" id="KW-0862">Zinc</keyword>
<protein>
    <recommendedName>
        <fullName evidence="9">Nuclear receptor domain-containing protein</fullName>
    </recommendedName>
</protein>
<dbReference type="SUPFAM" id="SSF48508">
    <property type="entry name" value="Nuclear receptor ligand-binding domain"/>
    <property type="match status" value="1"/>
</dbReference>
<dbReference type="EMBL" id="BTSX01000004">
    <property type="protein sequence ID" value="GMS94138.1"/>
    <property type="molecule type" value="Genomic_DNA"/>
</dbReference>
<dbReference type="Proteomes" id="UP001432027">
    <property type="component" value="Unassembled WGS sequence"/>
</dbReference>
<dbReference type="GO" id="GO:0043565">
    <property type="term" value="F:sequence-specific DNA binding"/>
    <property type="evidence" value="ECO:0007669"/>
    <property type="project" value="InterPro"/>
</dbReference>
<dbReference type="GO" id="GO:0005634">
    <property type="term" value="C:nucleus"/>
    <property type="evidence" value="ECO:0007669"/>
    <property type="project" value="TreeGrafter"/>
</dbReference>
<evidence type="ECO:0000256" key="7">
    <source>
        <dbReference type="ARBA" id="ARBA00023170"/>
    </source>
</evidence>
<evidence type="ECO:0000256" key="1">
    <source>
        <dbReference type="ARBA" id="ARBA00022723"/>
    </source>
</evidence>
<keyword evidence="4" id="KW-0805">Transcription regulation</keyword>
<dbReference type="InterPro" id="IPR013088">
    <property type="entry name" value="Znf_NHR/GATA"/>
</dbReference>
<dbReference type="GO" id="GO:0003700">
    <property type="term" value="F:DNA-binding transcription factor activity"/>
    <property type="evidence" value="ECO:0007669"/>
    <property type="project" value="InterPro"/>
</dbReference>
<reference evidence="10" key="1">
    <citation type="submission" date="2023-10" db="EMBL/GenBank/DDBJ databases">
        <title>Genome assembly of Pristionchus species.</title>
        <authorList>
            <person name="Yoshida K."/>
            <person name="Sommer R.J."/>
        </authorList>
    </citation>
    <scope>NUCLEOTIDE SEQUENCE</scope>
    <source>
        <strain evidence="10">RS0144</strain>
    </source>
</reference>
<evidence type="ECO:0000256" key="6">
    <source>
        <dbReference type="ARBA" id="ARBA00023163"/>
    </source>
</evidence>
<gene>
    <name evidence="10" type="ORF">PENTCL1PPCAC_16313</name>
</gene>
<sequence length="365" mass="41818">MVNCLVCGKYTSTLHMGMDACRACSVFYRRNHELLGLFCITGSGACRRKNKSIFSCRKCRLDRIEAMMRAGSGDDVMLPMPSFTTNSYANVGSTYYDRMINTPPRTPRISIIDRIRVNLRTLSAVRCTRELKLRGIQSLSMRKMEDEYPIVPSTRQFLEETTKILISGLFEFVSATFPDFEQLSLDDKWLLIRNYEKLFHCIDGKLRVRRRFGKDSSILFGTYTTAIFADFVDYFFSDCEDKRNATEAANTFRGWLKENGPRVKKEIDRVDPSDDEFLAMIGLALWNLENVDASDHLLSLAARYRTEIMEELTDEYGRTVGVEKGTSRIGILMCLLQEFRRVVMSLQSNHALYIMLGAIGELSLV</sequence>
<evidence type="ECO:0000313" key="10">
    <source>
        <dbReference type="EMBL" id="GMS94138.1"/>
    </source>
</evidence>
<proteinExistence type="predicted"/>
<evidence type="ECO:0000313" key="11">
    <source>
        <dbReference type="Proteomes" id="UP001432027"/>
    </source>
</evidence>
<keyword evidence="7" id="KW-0675">Receptor</keyword>
<organism evidence="10 11">
    <name type="scientific">Pristionchus entomophagus</name>
    <dbReference type="NCBI Taxonomy" id="358040"/>
    <lineage>
        <taxon>Eukaryota</taxon>
        <taxon>Metazoa</taxon>
        <taxon>Ecdysozoa</taxon>
        <taxon>Nematoda</taxon>
        <taxon>Chromadorea</taxon>
        <taxon>Rhabditida</taxon>
        <taxon>Rhabditina</taxon>
        <taxon>Diplogasteromorpha</taxon>
        <taxon>Diplogasteroidea</taxon>
        <taxon>Neodiplogasteridae</taxon>
        <taxon>Pristionchus</taxon>
    </lineage>
</organism>
<dbReference type="InterPro" id="IPR035500">
    <property type="entry name" value="NHR-like_dom_sf"/>
</dbReference>
<keyword evidence="6" id="KW-0804">Transcription</keyword>
<dbReference type="PROSITE" id="PS51030">
    <property type="entry name" value="NUCLEAR_REC_DBD_2"/>
    <property type="match status" value="1"/>
</dbReference>
<accession>A0AAV5TIG5</accession>
<keyword evidence="1" id="KW-0479">Metal-binding</keyword>
<dbReference type="Pfam" id="PF00104">
    <property type="entry name" value="Hormone_recep"/>
    <property type="match status" value="1"/>
</dbReference>
<evidence type="ECO:0000256" key="3">
    <source>
        <dbReference type="ARBA" id="ARBA00022833"/>
    </source>
</evidence>
<keyword evidence="2" id="KW-0863">Zinc-finger</keyword>
<evidence type="ECO:0000259" key="9">
    <source>
        <dbReference type="PROSITE" id="PS51030"/>
    </source>
</evidence>
<dbReference type="InterPro" id="IPR000536">
    <property type="entry name" value="Nucl_hrmn_rcpt_lig-bd"/>
</dbReference>
<keyword evidence="5" id="KW-0238">DNA-binding</keyword>
<comment type="caution">
    <text evidence="10">The sequence shown here is derived from an EMBL/GenBank/DDBJ whole genome shotgun (WGS) entry which is preliminary data.</text>
</comment>
<evidence type="ECO:0000256" key="8">
    <source>
        <dbReference type="ARBA" id="ARBA00023242"/>
    </source>
</evidence>